<dbReference type="Proteomes" id="UP000237347">
    <property type="component" value="Unassembled WGS sequence"/>
</dbReference>
<comment type="caution">
    <text evidence="1">The sequence shown here is derived from an EMBL/GenBank/DDBJ whole genome shotgun (WGS) entry which is preliminary data.</text>
</comment>
<organism evidence="1 2">
    <name type="scientific">Quercus suber</name>
    <name type="common">Cork oak</name>
    <dbReference type="NCBI Taxonomy" id="58331"/>
    <lineage>
        <taxon>Eukaryota</taxon>
        <taxon>Viridiplantae</taxon>
        <taxon>Streptophyta</taxon>
        <taxon>Embryophyta</taxon>
        <taxon>Tracheophyta</taxon>
        <taxon>Spermatophyta</taxon>
        <taxon>Magnoliopsida</taxon>
        <taxon>eudicotyledons</taxon>
        <taxon>Gunneridae</taxon>
        <taxon>Pentapetalae</taxon>
        <taxon>rosids</taxon>
        <taxon>fabids</taxon>
        <taxon>Fagales</taxon>
        <taxon>Fagaceae</taxon>
        <taxon>Quercus</taxon>
    </lineage>
</organism>
<dbReference type="AlphaFoldDB" id="A0AAW0JJQ4"/>
<keyword evidence="2" id="KW-1185">Reference proteome</keyword>
<name>A0AAW0JJQ4_QUESU</name>
<accession>A0AAW0JJQ4</accession>
<dbReference type="GO" id="GO:0016787">
    <property type="term" value="F:hydrolase activity"/>
    <property type="evidence" value="ECO:0007669"/>
    <property type="project" value="UniProtKB-KW"/>
</dbReference>
<proteinExistence type="predicted"/>
<sequence length="114" mass="12585">MSSRNPSYTNPKPCKHLEDYKLRHGLSGYKSIQKHLKATPHGRTSVEMLNAGVPRCNSCNGFQAGGLCGRSILITDSLIYFSTANQEEHGLAKSFASICWRSSENLKSMCSYLA</sequence>
<dbReference type="EMBL" id="PKMF04000534">
    <property type="protein sequence ID" value="KAK7826912.1"/>
    <property type="molecule type" value="Genomic_DNA"/>
</dbReference>
<protein>
    <submittedName>
        <fullName evidence="1">Ubiquitin carboxyl-terminal hydrolase 22</fullName>
    </submittedName>
</protein>
<evidence type="ECO:0000313" key="2">
    <source>
        <dbReference type="Proteomes" id="UP000237347"/>
    </source>
</evidence>
<reference evidence="1 2" key="1">
    <citation type="journal article" date="2018" name="Sci. Data">
        <title>The draft genome sequence of cork oak.</title>
        <authorList>
            <person name="Ramos A.M."/>
            <person name="Usie A."/>
            <person name="Barbosa P."/>
            <person name="Barros P.M."/>
            <person name="Capote T."/>
            <person name="Chaves I."/>
            <person name="Simoes F."/>
            <person name="Abreu I."/>
            <person name="Carrasquinho I."/>
            <person name="Faro C."/>
            <person name="Guimaraes J.B."/>
            <person name="Mendonca D."/>
            <person name="Nobrega F."/>
            <person name="Rodrigues L."/>
            <person name="Saibo N.J.M."/>
            <person name="Varela M.C."/>
            <person name="Egas C."/>
            <person name="Matos J."/>
            <person name="Miguel C.M."/>
            <person name="Oliveira M.M."/>
            <person name="Ricardo C.P."/>
            <person name="Goncalves S."/>
        </authorList>
    </citation>
    <scope>NUCLEOTIDE SEQUENCE [LARGE SCALE GENOMIC DNA]</scope>
    <source>
        <strain evidence="2">cv. HL8</strain>
    </source>
</reference>
<gene>
    <name evidence="1" type="primary">UBP22_1</name>
    <name evidence="1" type="ORF">CFP56_031627</name>
</gene>
<evidence type="ECO:0000313" key="1">
    <source>
        <dbReference type="EMBL" id="KAK7826912.1"/>
    </source>
</evidence>
<keyword evidence="1" id="KW-0378">Hydrolase</keyword>